<sequence>MEELERKKKKAEVATIESRTHNLSRIPVDDVMPEEDPTDSLMVQTAESSILGNVPQDRELLKAIEGSRTGNRKDVPKPTIIGGDFYIKLNIHTDCQPGSANDNPRATGELKSIMSSFGILDAEV</sequence>
<evidence type="ECO:0000313" key="2">
    <source>
        <dbReference type="Proteomes" id="UP000675881"/>
    </source>
</evidence>
<dbReference type="EMBL" id="HG994587">
    <property type="protein sequence ID" value="CAF3020168.1"/>
    <property type="molecule type" value="Genomic_DNA"/>
</dbReference>
<keyword evidence="2" id="KW-1185">Reference proteome</keyword>
<evidence type="ECO:0000313" key="1">
    <source>
        <dbReference type="EMBL" id="CAF3020168.1"/>
    </source>
</evidence>
<proteinExistence type="predicted"/>
<gene>
    <name evidence="1" type="ORF">LSAA_13703</name>
</gene>
<organism evidence="1 2">
    <name type="scientific">Lepeophtheirus salmonis</name>
    <name type="common">Salmon louse</name>
    <name type="synonym">Caligus salmonis</name>
    <dbReference type="NCBI Taxonomy" id="72036"/>
    <lineage>
        <taxon>Eukaryota</taxon>
        <taxon>Metazoa</taxon>
        <taxon>Ecdysozoa</taxon>
        <taxon>Arthropoda</taxon>
        <taxon>Crustacea</taxon>
        <taxon>Multicrustacea</taxon>
        <taxon>Hexanauplia</taxon>
        <taxon>Copepoda</taxon>
        <taxon>Siphonostomatoida</taxon>
        <taxon>Caligidae</taxon>
        <taxon>Lepeophtheirus</taxon>
    </lineage>
</organism>
<name>A0A7R8HCP8_LEPSM</name>
<dbReference type="Proteomes" id="UP000675881">
    <property type="component" value="Chromosome 8"/>
</dbReference>
<reference evidence="1" key="1">
    <citation type="submission" date="2021-02" db="EMBL/GenBank/DDBJ databases">
        <authorList>
            <person name="Bekaert M."/>
        </authorList>
    </citation>
    <scope>NUCLEOTIDE SEQUENCE</scope>
    <source>
        <strain evidence="1">IoA-00</strain>
    </source>
</reference>
<protein>
    <submittedName>
        <fullName evidence="1">(salmon louse) hypothetical protein</fullName>
    </submittedName>
</protein>
<dbReference type="AlphaFoldDB" id="A0A7R8HCP8"/>
<accession>A0A7R8HCP8</accession>